<reference evidence="2" key="1">
    <citation type="submission" date="2021-01" db="EMBL/GenBank/DDBJ databases">
        <title>Genome seq and assembly of Tabrizicola sp. KVB23.</title>
        <authorList>
            <person name="Chhetri G."/>
        </authorList>
    </citation>
    <scope>NUCLEOTIDE SEQUENCE</scope>
    <source>
        <strain evidence="2">KVB23</strain>
    </source>
</reference>
<dbReference type="Proteomes" id="UP000619033">
    <property type="component" value="Unassembled WGS sequence"/>
</dbReference>
<dbReference type="Gene3D" id="3.40.50.300">
    <property type="entry name" value="P-loop containing nucleotide triphosphate hydrolases"/>
    <property type="match status" value="1"/>
</dbReference>
<dbReference type="AlphaFoldDB" id="A0A8J7MUP2"/>
<dbReference type="EMBL" id="JAESVP010000005">
    <property type="protein sequence ID" value="MBL4928778.1"/>
    <property type="molecule type" value="Genomic_DNA"/>
</dbReference>
<keyword evidence="3" id="KW-1185">Reference proteome</keyword>
<protein>
    <submittedName>
        <fullName evidence="2">AAA family ATPase</fullName>
    </submittedName>
</protein>
<dbReference type="SUPFAM" id="SSF52540">
    <property type="entry name" value="P-loop containing nucleoside triphosphate hydrolases"/>
    <property type="match status" value="1"/>
</dbReference>
<evidence type="ECO:0000256" key="1">
    <source>
        <dbReference type="SAM" id="MobiDB-lite"/>
    </source>
</evidence>
<sequence>MAIRIDDWFEAVGLPGTIKTASGWEAVATWPSDRQIPINLEAEMSLPRMARIRDRAFLAGHDQWADSIAEKMADIMVPWPADEPHFVKVEEATGEISCEGMDQREWQPAEFVALAKGFRRPDGGLDVDEGHRWIDSQYAGDDDLPDPPDEPKEKPESSADDPPGITPTPYEWRDAESIPPRQWLYGHHLIRGFLSLTVAPGAVGKSSLMTVETLAMVTGRNLIGDAPPKPLRVWTWNGEDPVDELARRLQAACINYGIGKEDIGDRLMMDSGRHVPIKIATTERNGSKISTPTVKALVKALASAKIDVLIVDPFVTSHSVPENDTTAINEVVSMWRIIADATNCAIELVHHVSKAAALDSAIGIYGSRGAGALIDGVRSARYLAKMSEIEAANFGIEQPDRYFRVQDGKVNLVPASKASWRKMIGVPLHNGAGLWPNGDTMGVCTAWEPPDAFDGVTPSHVQDVQRAISSCDQPPKASERAADWAGYIIGDVLAMDLGRGLKKEQRTAAQNMARAKVRRIMAQWLRSGALVTEATRDSRTGRDVEVIGAGDPMTDADIKGVS</sequence>
<dbReference type="InterPro" id="IPR027417">
    <property type="entry name" value="P-loop_NTPase"/>
</dbReference>
<evidence type="ECO:0000313" key="3">
    <source>
        <dbReference type="Proteomes" id="UP000619033"/>
    </source>
</evidence>
<organism evidence="2 3">
    <name type="scientific">Fuscibacter oryzae</name>
    <dbReference type="NCBI Taxonomy" id="2803939"/>
    <lineage>
        <taxon>Bacteria</taxon>
        <taxon>Pseudomonadati</taxon>
        <taxon>Pseudomonadota</taxon>
        <taxon>Alphaproteobacteria</taxon>
        <taxon>Rhodobacterales</taxon>
        <taxon>Paracoccaceae</taxon>
        <taxon>Fuscibacter</taxon>
    </lineage>
</organism>
<name>A0A8J7MUP2_9RHOB</name>
<dbReference type="Pfam" id="PF13481">
    <property type="entry name" value="AAA_25"/>
    <property type="match status" value="1"/>
</dbReference>
<proteinExistence type="predicted"/>
<feature type="region of interest" description="Disordered" evidence="1">
    <location>
        <begin position="136"/>
        <end position="173"/>
    </location>
</feature>
<evidence type="ECO:0000313" key="2">
    <source>
        <dbReference type="EMBL" id="MBL4928778.1"/>
    </source>
</evidence>
<gene>
    <name evidence="2" type="ORF">JI744_11740</name>
</gene>
<comment type="caution">
    <text evidence="2">The sequence shown here is derived from an EMBL/GenBank/DDBJ whole genome shotgun (WGS) entry which is preliminary data.</text>
</comment>
<accession>A0A8J7MUP2</accession>
<dbReference type="RefSeq" id="WP_202661106.1">
    <property type="nucleotide sequence ID" value="NZ_JAESVP010000005.1"/>
</dbReference>